<feature type="transmembrane region" description="Helical" evidence="5">
    <location>
        <begin position="79"/>
        <end position="101"/>
    </location>
</feature>
<accession>A0A6C0CVR4</accession>
<protein>
    <recommendedName>
        <fullName evidence="7">DoxX family protein</fullName>
    </recommendedName>
</protein>
<sequence>MDSKTQLTIISSIINFMFFTSGIDKVVHFTKVVDGLKKRFPLELPFIMYQFMIIVAIIIELVAPIMILYTIYNPPYRKYGVYACYSLILFTILATLLYHFPPKGIQWYPFTSNITTIGGLFALAMLLTSIKK</sequence>
<evidence type="ECO:0000256" key="2">
    <source>
        <dbReference type="ARBA" id="ARBA00022692"/>
    </source>
</evidence>
<evidence type="ECO:0000256" key="3">
    <source>
        <dbReference type="ARBA" id="ARBA00022989"/>
    </source>
</evidence>
<evidence type="ECO:0000313" key="6">
    <source>
        <dbReference type="EMBL" id="QHT07799.1"/>
    </source>
</evidence>
<dbReference type="AlphaFoldDB" id="A0A6C0CVR4"/>
<comment type="subcellular location">
    <subcellularLocation>
        <location evidence="1">Membrane</location>
        <topology evidence="1">Multi-pass membrane protein</topology>
    </subcellularLocation>
</comment>
<feature type="transmembrane region" description="Helical" evidence="5">
    <location>
        <begin position="7"/>
        <end position="27"/>
    </location>
</feature>
<dbReference type="InterPro" id="IPR032808">
    <property type="entry name" value="DoxX"/>
</dbReference>
<dbReference type="GO" id="GO:0016020">
    <property type="term" value="C:membrane"/>
    <property type="evidence" value="ECO:0007669"/>
    <property type="project" value="UniProtKB-SubCell"/>
</dbReference>
<name>A0A6C0CVR4_9ZZZZ</name>
<reference evidence="6" key="1">
    <citation type="journal article" date="2020" name="Nature">
        <title>Giant virus diversity and host interactions through global metagenomics.</title>
        <authorList>
            <person name="Schulz F."/>
            <person name="Roux S."/>
            <person name="Paez-Espino D."/>
            <person name="Jungbluth S."/>
            <person name="Walsh D.A."/>
            <person name="Denef V.J."/>
            <person name="McMahon K.D."/>
            <person name="Konstantinidis K.T."/>
            <person name="Eloe-Fadrosh E.A."/>
            <person name="Kyrpides N.C."/>
            <person name="Woyke T."/>
        </authorList>
    </citation>
    <scope>NUCLEOTIDE SEQUENCE</scope>
    <source>
        <strain evidence="6">GVMAG-M-3300021964-36</strain>
    </source>
</reference>
<keyword evidence="2 5" id="KW-0812">Transmembrane</keyword>
<feature type="transmembrane region" description="Helical" evidence="5">
    <location>
        <begin position="107"/>
        <end position="127"/>
    </location>
</feature>
<proteinExistence type="predicted"/>
<keyword evidence="4 5" id="KW-0472">Membrane</keyword>
<dbReference type="EMBL" id="MN739486">
    <property type="protein sequence ID" value="QHT07799.1"/>
    <property type="molecule type" value="Genomic_DNA"/>
</dbReference>
<evidence type="ECO:0000256" key="1">
    <source>
        <dbReference type="ARBA" id="ARBA00004141"/>
    </source>
</evidence>
<evidence type="ECO:0008006" key="7">
    <source>
        <dbReference type="Google" id="ProtNLM"/>
    </source>
</evidence>
<keyword evidence="3 5" id="KW-1133">Transmembrane helix</keyword>
<evidence type="ECO:0000256" key="5">
    <source>
        <dbReference type="SAM" id="Phobius"/>
    </source>
</evidence>
<dbReference type="Pfam" id="PF07681">
    <property type="entry name" value="DoxX"/>
    <property type="match status" value="1"/>
</dbReference>
<organism evidence="6">
    <name type="scientific">viral metagenome</name>
    <dbReference type="NCBI Taxonomy" id="1070528"/>
    <lineage>
        <taxon>unclassified sequences</taxon>
        <taxon>metagenomes</taxon>
        <taxon>organismal metagenomes</taxon>
    </lineage>
</organism>
<feature type="transmembrane region" description="Helical" evidence="5">
    <location>
        <begin position="47"/>
        <end position="72"/>
    </location>
</feature>
<evidence type="ECO:0000256" key="4">
    <source>
        <dbReference type="ARBA" id="ARBA00023136"/>
    </source>
</evidence>